<dbReference type="Proteomes" id="UP000010880">
    <property type="component" value="Chromosome"/>
</dbReference>
<evidence type="ECO:0000313" key="3">
    <source>
        <dbReference type="EMBL" id="AGB41977.1"/>
    </source>
</evidence>
<dbReference type="PANTHER" id="PTHR43833:SF7">
    <property type="entry name" value="KTR SYSTEM POTASSIUM UPTAKE PROTEIN C"/>
    <property type="match status" value="1"/>
</dbReference>
<feature type="domain" description="RCK C-terminal" evidence="2">
    <location>
        <begin position="134"/>
        <end position="215"/>
    </location>
</feature>
<dbReference type="SUPFAM" id="SSF51735">
    <property type="entry name" value="NAD(P)-binding Rossmann-fold domains"/>
    <property type="match status" value="1"/>
</dbReference>
<dbReference type="SUPFAM" id="SSF116726">
    <property type="entry name" value="TrkA C-terminal domain-like"/>
    <property type="match status" value="1"/>
</dbReference>
<dbReference type="HOGENOM" id="CLU_046525_3_2_9"/>
<dbReference type="GO" id="GO:0008324">
    <property type="term" value="F:monoatomic cation transmembrane transporter activity"/>
    <property type="evidence" value="ECO:0007669"/>
    <property type="project" value="InterPro"/>
</dbReference>
<dbReference type="InterPro" id="IPR003148">
    <property type="entry name" value="RCK_N"/>
</dbReference>
<name>L0K9K7_HALHC</name>
<evidence type="ECO:0000259" key="2">
    <source>
        <dbReference type="PROSITE" id="PS51202"/>
    </source>
</evidence>
<gene>
    <name evidence="3" type="ordered locus">Halha_2090</name>
</gene>
<keyword evidence="4" id="KW-1185">Reference proteome</keyword>
<evidence type="ECO:0000313" key="4">
    <source>
        <dbReference type="Proteomes" id="UP000010880"/>
    </source>
</evidence>
<dbReference type="AlphaFoldDB" id="L0K9K7"/>
<dbReference type="OrthoDB" id="9776294at2"/>
<dbReference type="eggNOG" id="COG0569">
    <property type="taxonomic scope" value="Bacteria"/>
</dbReference>
<dbReference type="InterPro" id="IPR036721">
    <property type="entry name" value="RCK_C_sf"/>
</dbReference>
<dbReference type="EMBL" id="CP003359">
    <property type="protein sequence ID" value="AGB41977.1"/>
    <property type="molecule type" value="Genomic_DNA"/>
</dbReference>
<dbReference type="InterPro" id="IPR036291">
    <property type="entry name" value="NAD(P)-bd_dom_sf"/>
</dbReference>
<accession>L0K9K7</accession>
<dbReference type="PANTHER" id="PTHR43833">
    <property type="entry name" value="POTASSIUM CHANNEL PROTEIN 2-RELATED-RELATED"/>
    <property type="match status" value="1"/>
</dbReference>
<dbReference type="Gene3D" id="3.30.70.1450">
    <property type="entry name" value="Regulator of K+ conductance, C-terminal domain"/>
    <property type="match status" value="1"/>
</dbReference>
<evidence type="ECO:0000259" key="1">
    <source>
        <dbReference type="PROSITE" id="PS51201"/>
    </source>
</evidence>
<dbReference type="InterPro" id="IPR006037">
    <property type="entry name" value="RCK_C"/>
</dbReference>
<dbReference type="Pfam" id="PF02080">
    <property type="entry name" value="TrkA_C"/>
    <property type="match status" value="1"/>
</dbReference>
<sequence>MRQFIVVGLGRFGTSVATTLANKEHDVLAIDIDEEKVQEISNQVTHAVQADATSEETLQKLGVDEFDIAIVAIGSNIHGNILATLVLKELGVSHVVVKAQDNLHGKLLSKVGADKVVYPERDMGARVANNLVSANVLDYIELAPNYSIAELIASDKLTGKSLKELDLRSKFGVNVLAIKSNDDVNVSPEAEAVINANDVLVVMGQEKGLSQLKHY</sequence>
<dbReference type="KEGG" id="hhl:Halha_2090"/>
<dbReference type="PROSITE" id="PS51201">
    <property type="entry name" value="RCK_N"/>
    <property type="match status" value="1"/>
</dbReference>
<dbReference type="PATRIC" id="fig|748449.3.peg.2006"/>
<reference evidence="4" key="1">
    <citation type="submission" date="2012-02" db="EMBL/GenBank/DDBJ databases">
        <title>The complete genome of Halobacteroides halobius DSM 5150.</title>
        <authorList>
            <person name="Lucas S."/>
            <person name="Copeland A."/>
            <person name="Lapidus A."/>
            <person name="Glavina del Rio T."/>
            <person name="Dalin E."/>
            <person name="Tice H."/>
            <person name="Bruce D."/>
            <person name="Goodwin L."/>
            <person name="Pitluck S."/>
            <person name="Peters L."/>
            <person name="Mikhailova N."/>
            <person name="Gu W."/>
            <person name="Kyrpides N."/>
            <person name="Mavromatis K."/>
            <person name="Ivanova N."/>
            <person name="Brettin T."/>
            <person name="Detter J.C."/>
            <person name="Han C."/>
            <person name="Larimer F."/>
            <person name="Land M."/>
            <person name="Hauser L."/>
            <person name="Markowitz V."/>
            <person name="Cheng J.-F."/>
            <person name="Hugenholtz P."/>
            <person name="Woyke T."/>
            <person name="Wu D."/>
            <person name="Tindall B."/>
            <person name="Pomrenke H."/>
            <person name="Brambilla E."/>
            <person name="Klenk H.-P."/>
            <person name="Eisen J.A."/>
        </authorList>
    </citation>
    <scope>NUCLEOTIDE SEQUENCE [LARGE SCALE GENOMIC DNA]</scope>
    <source>
        <strain evidence="4">ATCC 35273 / DSM 5150 / MD-1</strain>
    </source>
</reference>
<protein>
    <submittedName>
        <fullName evidence="3">K+ transport system, NAD-binding component</fullName>
    </submittedName>
</protein>
<dbReference type="STRING" id="748449.Halha_2090"/>
<feature type="domain" description="RCK N-terminal" evidence="1">
    <location>
        <begin position="1"/>
        <end position="117"/>
    </location>
</feature>
<organism evidence="3 4">
    <name type="scientific">Halobacteroides halobius (strain ATCC 35273 / DSM 5150 / MD-1)</name>
    <dbReference type="NCBI Taxonomy" id="748449"/>
    <lineage>
        <taxon>Bacteria</taxon>
        <taxon>Bacillati</taxon>
        <taxon>Bacillota</taxon>
        <taxon>Clostridia</taxon>
        <taxon>Halanaerobiales</taxon>
        <taxon>Halobacteroidaceae</taxon>
        <taxon>Halobacteroides</taxon>
    </lineage>
</organism>
<dbReference type="GO" id="GO:0006813">
    <property type="term" value="P:potassium ion transport"/>
    <property type="evidence" value="ECO:0007669"/>
    <property type="project" value="InterPro"/>
</dbReference>
<dbReference type="InterPro" id="IPR050721">
    <property type="entry name" value="Trk_Ktr_HKT_K-transport"/>
</dbReference>
<dbReference type="PROSITE" id="PS51202">
    <property type="entry name" value="RCK_C"/>
    <property type="match status" value="1"/>
</dbReference>
<proteinExistence type="predicted"/>
<dbReference type="Gene3D" id="3.40.50.720">
    <property type="entry name" value="NAD(P)-binding Rossmann-like Domain"/>
    <property type="match status" value="1"/>
</dbReference>
<dbReference type="Pfam" id="PF02254">
    <property type="entry name" value="TrkA_N"/>
    <property type="match status" value="1"/>
</dbReference>
<dbReference type="RefSeq" id="WP_015327691.1">
    <property type="nucleotide sequence ID" value="NC_019978.1"/>
</dbReference>